<dbReference type="Proteomes" id="UP000239590">
    <property type="component" value="Unassembled WGS sequence"/>
</dbReference>
<evidence type="ECO:0000256" key="6">
    <source>
        <dbReference type="SAM" id="SignalP"/>
    </source>
</evidence>
<dbReference type="RefSeq" id="WP_104716033.1">
    <property type="nucleotide sequence ID" value="NZ_PTRA01000009.1"/>
</dbReference>
<feature type="binding site" evidence="5">
    <location>
        <begin position="164"/>
        <end position="166"/>
    </location>
    <ligand>
        <name>substrate</name>
    </ligand>
</feature>
<dbReference type="GO" id="GO:0046872">
    <property type="term" value="F:metal ion binding"/>
    <property type="evidence" value="ECO:0007669"/>
    <property type="project" value="UniProtKB-KW"/>
</dbReference>
<evidence type="ECO:0000313" key="8">
    <source>
        <dbReference type="Proteomes" id="UP000239590"/>
    </source>
</evidence>
<dbReference type="CDD" id="cd16016">
    <property type="entry name" value="AP-SPAP"/>
    <property type="match status" value="1"/>
</dbReference>
<evidence type="ECO:0000313" key="7">
    <source>
        <dbReference type="EMBL" id="PQA53435.1"/>
    </source>
</evidence>
<dbReference type="NCBIfam" id="NF042991">
    <property type="entry name" value="alk_phos_PafA"/>
    <property type="match status" value="1"/>
</dbReference>
<feature type="active site" description="Phosphothreonine intermediate" evidence="4">
    <location>
        <position position="81"/>
    </location>
</feature>
<name>A0A2S7IF45_9BACT</name>
<dbReference type="PANTHER" id="PTHR10151">
    <property type="entry name" value="ECTONUCLEOTIDE PYROPHOSPHATASE/PHOSPHODIESTERASE"/>
    <property type="match status" value="1"/>
</dbReference>
<evidence type="ECO:0000256" key="4">
    <source>
        <dbReference type="PIRSR" id="PIRSR031924-50"/>
    </source>
</evidence>
<protein>
    <submittedName>
        <fullName evidence="7">Alkaline phosphatase family protein</fullName>
    </submittedName>
</protein>
<dbReference type="GO" id="GO:0004035">
    <property type="term" value="F:alkaline phosphatase activity"/>
    <property type="evidence" value="ECO:0007669"/>
    <property type="project" value="InterPro"/>
</dbReference>
<sequence length="548" mass="60325">MLFRPIFLLSFCFVANAWAQPARNPSPPLAPKLVVGIVVDQMRADFLYRYEKKYGASGFKRLMKGGFTCYNTQFEYAMTATAAGHASIHSGSVPAIHGIVGNDWYDSSQAKGMYCVEDSSARLVGHPNAIPVRFSPRNLLVTTLADQLALATNFRSKAIGIALKDRSAILSAGHAARGAYWFDSRTGTWVTSSFYQSQLPAWVEAFNARKLPAAYSQRGWKTLRPVAEYTESTADDQPYEYKLPGKSTSSFPYEMAGPAGAVFELLTYTPWGNTLTKEMALAALKGENLGKGTTTDFLAISFSTPDLVGHSFGPTSVEQEDIFLRLDQELAHLLKSLDSWVGPDNYTVFLTGDHGVMDVPAYWQAHHLPAGLIDPRQVSQTLNQSLLDAFGPGNYIQMAQMNDQLYFNHALLREKNVSVSAVQQVLQESLTKISGVADLINLRTVAQANLPDSQLSLYKNSYHPQRSGDLQLIYQPGWFVGLPIGTTHGSAYTYDRQVPCIFYGRGIRRGETWRSTSPSDIAPTLSVLLRMLPPSGTTGHPISEALRP</sequence>
<keyword evidence="1 4" id="KW-0597">Phosphoprotein</keyword>
<dbReference type="AlphaFoldDB" id="A0A2S7IF45"/>
<keyword evidence="2" id="KW-0479">Metal-binding</keyword>
<keyword evidence="3 6" id="KW-0732">Signal</keyword>
<reference evidence="8" key="1">
    <citation type="submission" date="2018-02" db="EMBL/GenBank/DDBJ databases">
        <title>Genome sequencing of Solimonas sp. HR-BB.</title>
        <authorList>
            <person name="Lee Y."/>
            <person name="Jeon C.O."/>
        </authorList>
    </citation>
    <scope>NUCLEOTIDE SEQUENCE [LARGE SCALE GENOMIC DNA]</scope>
    <source>
        <strain evidence="8">HR-U</strain>
    </source>
</reference>
<organism evidence="7 8">
    <name type="scientific">Siphonobacter curvatus</name>
    <dbReference type="NCBI Taxonomy" id="2094562"/>
    <lineage>
        <taxon>Bacteria</taxon>
        <taxon>Pseudomonadati</taxon>
        <taxon>Bacteroidota</taxon>
        <taxon>Cytophagia</taxon>
        <taxon>Cytophagales</taxon>
        <taxon>Cytophagaceae</taxon>
        <taxon>Siphonobacter</taxon>
    </lineage>
</organism>
<dbReference type="SUPFAM" id="SSF53649">
    <property type="entry name" value="Alkaline phosphatase-like"/>
    <property type="match status" value="1"/>
</dbReference>
<accession>A0A2S7IF45</accession>
<feature type="binding site" evidence="5">
    <location>
        <position position="102"/>
    </location>
    <ligand>
        <name>substrate</name>
    </ligand>
</feature>
<dbReference type="InterPro" id="IPR017850">
    <property type="entry name" value="Alkaline_phosphatase_core_sf"/>
</dbReference>
<dbReference type="OrthoDB" id="9766127at2"/>
<feature type="chain" id="PRO_5015776621" evidence="6">
    <location>
        <begin position="20"/>
        <end position="548"/>
    </location>
</feature>
<evidence type="ECO:0000256" key="3">
    <source>
        <dbReference type="ARBA" id="ARBA00022729"/>
    </source>
</evidence>
<dbReference type="PIRSF" id="PIRSF031924">
    <property type="entry name" value="Pi-irrepressible_AP"/>
    <property type="match status" value="1"/>
</dbReference>
<keyword evidence="8" id="KW-1185">Reference proteome</keyword>
<comment type="caution">
    <text evidence="7">The sequence shown here is derived from an EMBL/GenBank/DDBJ whole genome shotgun (WGS) entry which is preliminary data.</text>
</comment>
<feature type="signal peptide" evidence="6">
    <location>
        <begin position="1"/>
        <end position="19"/>
    </location>
</feature>
<dbReference type="InterPro" id="IPR002591">
    <property type="entry name" value="Phosphodiest/P_Trfase"/>
</dbReference>
<proteinExistence type="predicted"/>
<dbReference type="InterPro" id="IPR026263">
    <property type="entry name" value="Alkaline_phosphatase_prok"/>
</dbReference>
<dbReference type="Pfam" id="PF01663">
    <property type="entry name" value="Phosphodiest"/>
    <property type="match status" value="1"/>
</dbReference>
<dbReference type="Gene3D" id="3.40.720.10">
    <property type="entry name" value="Alkaline Phosphatase, subunit A"/>
    <property type="match status" value="1"/>
</dbReference>
<evidence type="ECO:0000256" key="2">
    <source>
        <dbReference type="ARBA" id="ARBA00022723"/>
    </source>
</evidence>
<dbReference type="PANTHER" id="PTHR10151:SF120">
    <property type="entry name" value="BIS(5'-ADENOSYL)-TRIPHOSPHATASE"/>
    <property type="match status" value="1"/>
</dbReference>
<evidence type="ECO:0000256" key="1">
    <source>
        <dbReference type="ARBA" id="ARBA00022553"/>
    </source>
</evidence>
<dbReference type="EMBL" id="PTRA01000009">
    <property type="protein sequence ID" value="PQA53435.1"/>
    <property type="molecule type" value="Genomic_DNA"/>
</dbReference>
<dbReference type="Gene3D" id="3.30.1360.150">
    <property type="match status" value="1"/>
</dbReference>
<evidence type="ECO:0000256" key="5">
    <source>
        <dbReference type="PIRSR" id="PIRSR031924-51"/>
    </source>
</evidence>
<gene>
    <name evidence="7" type="ORF">C5O19_24640</name>
</gene>